<dbReference type="InterPro" id="IPR036047">
    <property type="entry name" value="F-box-like_dom_sf"/>
</dbReference>
<evidence type="ECO:0000313" key="2">
    <source>
        <dbReference type="Proteomes" id="UP000006671"/>
    </source>
</evidence>
<dbReference type="InParanoid" id="D2V6T4"/>
<name>D2V6T4_NAEGR</name>
<gene>
    <name evidence="1" type="ORF">NAEGRDRAFT_64549</name>
</gene>
<dbReference type="Gene3D" id="1.20.1280.50">
    <property type="match status" value="1"/>
</dbReference>
<dbReference type="SUPFAM" id="SSF81383">
    <property type="entry name" value="F-box domain"/>
    <property type="match status" value="1"/>
</dbReference>
<accession>D2V6T4</accession>
<dbReference type="Proteomes" id="UP000006671">
    <property type="component" value="Unassembled WGS sequence"/>
</dbReference>
<dbReference type="OMA" id="SDNKERC"/>
<reference evidence="1 2" key="1">
    <citation type="journal article" date="2010" name="Cell">
        <title>The genome of Naegleria gruberi illuminates early eukaryotic versatility.</title>
        <authorList>
            <person name="Fritz-Laylin L.K."/>
            <person name="Prochnik S.E."/>
            <person name="Ginger M.L."/>
            <person name="Dacks J.B."/>
            <person name="Carpenter M.L."/>
            <person name="Field M.C."/>
            <person name="Kuo A."/>
            <person name="Paredez A."/>
            <person name="Chapman J."/>
            <person name="Pham J."/>
            <person name="Shu S."/>
            <person name="Neupane R."/>
            <person name="Cipriano M."/>
            <person name="Mancuso J."/>
            <person name="Tu H."/>
            <person name="Salamov A."/>
            <person name="Lindquist E."/>
            <person name="Shapiro H."/>
            <person name="Lucas S."/>
            <person name="Grigoriev I.V."/>
            <person name="Cande W.Z."/>
            <person name="Fulton C."/>
            <person name="Rokhsar D.S."/>
            <person name="Dawson S.C."/>
        </authorList>
    </citation>
    <scope>NUCLEOTIDE SEQUENCE [LARGE SCALE GENOMIC DNA]</scope>
    <source>
        <strain evidence="1 2">NEG-M</strain>
    </source>
</reference>
<dbReference type="RefSeq" id="XP_002680243.1">
    <property type="nucleotide sequence ID" value="XM_002680197.1"/>
</dbReference>
<dbReference type="GeneID" id="8861690"/>
<dbReference type="AlphaFoldDB" id="D2V6T4"/>
<organism evidence="2">
    <name type="scientific">Naegleria gruberi</name>
    <name type="common">Amoeba</name>
    <dbReference type="NCBI Taxonomy" id="5762"/>
    <lineage>
        <taxon>Eukaryota</taxon>
        <taxon>Discoba</taxon>
        <taxon>Heterolobosea</taxon>
        <taxon>Tetramitia</taxon>
        <taxon>Eutetramitia</taxon>
        <taxon>Vahlkampfiidae</taxon>
        <taxon>Naegleria</taxon>
    </lineage>
</organism>
<proteinExistence type="predicted"/>
<evidence type="ECO:0000313" key="1">
    <source>
        <dbReference type="EMBL" id="EFC47499.1"/>
    </source>
</evidence>
<protein>
    <submittedName>
        <fullName evidence="1">Predicted protein</fullName>
    </submittedName>
</protein>
<dbReference type="KEGG" id="ngr:NAEGRDRAFT_64549"/>
<dbReference type="OrthoDB" id="10399665at2759"/>
<dbReference type="EMBL" id="GG738854">
    <property type="protein sequence ID" value="EFC47499.1"/>
    <property type="molecule type" value="Genomic_DNA"/>
</dbReference>
<keyword evidence="2" id="KW-1185">Reference proteome</keyword>
<sequence>MARVNDYYSMDCSPEFEISNHLNSSSQKCTTFHSSTNQILPDEIIQYQIIPFLDVETLCCKFSLLSSHLYKLAEDNLLWRERFFNTLPSSQLEFFQNNPLYWKQCYNSKSTRNYFLSLSPTLHERIYPSLDAFSVNFKDLYRTTFVEGRLEGNRLLNSGNYKRDQFSHHITYYYLIDIAQNLKLTNEELRLVDKVFDQSVSPTIEFFRGRTREKGALNDDETREYYGVFGIVIGIYFVMYQEWMSNDLRAHVIGRKLTHRVKEVSRHGDEIQREGASVELRTHDSAFDYKYFYNEKLTSTPKNNDDFELSKFVNGDESSYPQYLYLNQSTEDKWDQRSKSQPVSLTIHGVWSDNKERCGLFTSENIDWSTSVFDLATLGSKLHDVNYRRVYSVDNEVKIFSKLTAFKYWKMTTHIKIDATLSNFQSTEYNVSFDCDAYVRGEAAVAIHHSQSGPSSYSHQHHTHYQIVGNAVDSYFSFNLLNRGEHMFLAWCMFDDMKNESKLKSEQAIRTKVITPKEAPITPEKVLSEERRKMVLSSDKCGMFPTMDQFKLSGILVDRDGVKGYVELEPRIHLKQQQQ</sequence>
<dbReference type="VEuPathDB" id="AmoebaDB:NAEGRDRAFT_64549"/>